<dbReference type="EMBL" id="BOMS01000140">
    <property type="protein sequence ID" value="GIE72229.1"/>
    <property type="molecule type" value="Genomic_DNA"/>
</dbReference>
<evidence type="ECO:0000313" key="2">
    <source>
        <dbReference type="EMBL" id="GIE72229.1"/>
    </source>
</evidence>
<feature type="region of interest" description="Disordered" evidence="1">
    <location>
        <begin position="1"/>
        <end position="101"/>
    </location>
</feature>
<sequence length="101" mass="10616">MLGQAVQQADLPGDPGDAATTEHQSLAIDTHAWHSSTPPAQPALRRPGREARQSPQRQIDGDPHASALTRHATGSGETKTVRPPAAASGQRARRVSNDVNA</sequence>
<reference evidence="2 3" key="1">
    <citation type="submission" date="2021-01" db="EMBL/GenBank/DDBJ databases">
        <title>Whole genome shotgun sequence of Actinoplanes palleronii NBRC 14916.</title>
        <authorList>
            <person name="Komaki H."/>
            <person name="Tamura T."/>
        </authorList>
    </citation>
    <scope>NUCLEOTIDE SEQUENCE [LARGE SCALE GENOMIC DNA]</scope>
    <source>
        <strain evidence="2 3">NBRC 14916</strain>
    </source>
</reference>
<keyword evidence="3" id="KW-1185">Reference proteome</keyword>
<evidence type="ECO:0000256" key="1">
    <source>
        <dbReference type="SAM" id="MobiDB-lite"/>
    </source>
</evidence>
<protein>
    <submittedName>
        <fullName evidence="2">Uncharacterized protein</fullName>
    </submittedName>
</protein>
<name>A0ABQ4BNH3_9ACTN</name>
<gene>
    <name evidence="2" type="ORF">Apa02nite_083370</name>
</gene>
<comment type="caution">
    <text evidence="2">The sequence shown here is derived from an EMBL/GenBank/DDBJ whole genome shotgun (WGS) entry which is preliminary data.</text>
</comment>
<dbReference type="Proteomes" id="UP000624709">
    <property type="component" value="Unassembled WGS sequence"/>
</dbReference>
<proteinExistence type="predicted"/>
<organism evidence="2 3">
    <name type="scientific">Actinoplanes palleronii</name>
    <dbReference type="NCBI Taxonomy" id="113570"/>
    <lineage>
        <taxon>Bacteria</taxon>
        <taxon>Bacillati</taxon>
        <taxon>Actinomycetota</taxon>
        <taxon>Actinomycetes</taxon>
        <taxon>Micromonosporales</taxon>
        <taxon>Micromonosporaceae</taxon>
        <taxon>Actinoplanes</taxon>
    </lineage>
</organism>
<accession>A0ABQ4BNH3</accession>
<evidence type="ECO:0000313" key="3">
    <source>
        <dbReference type="Proteomes" id="UP000624709"/>
    </source>
</evidence>